<evidence type="ECO:0000313" key="1">
    <source>
        <dbReference type="EMBL" id="PHK03357.1"/>
    </source>
</evidence>
<organism evidence="1 2">
    <name type="scientific">Nostoc linckia z8</name>
    <dbReference type="NCBI Taxonomy" id="1628746"/>
    <lineage>
        <taxon>Bacteria</taxon>
        <taxon>Bacillati</taxon>
        <taxon>Cyanobacteriota</taxon>
        <taxon>Cyanophyceae</taxon>
        <taxon>Nostocales</taxon>
        <taxon>Nostocaceae</taxon>
        <taxon>Nostoc</taxon>
    </lineage>
</organism>
<dbReference type="Proteomes" id="UP000222310">
    <property type="component" value="Unassembled WGS sequence"/>
</dbReference>
<name>A0A9Q5ZC28_NOSLI</name>
<dbReference type="Gene3D" id="1.10.10.10">
    <property type="entry name" value="Winged helix-like DNA-binding domain superfamily/Winged helix DNA-binding domain"/>
    <property type="match status" value="1"/>
</dbReference>
<evidence type="ECO:0008006" key="3">
    <source>
        <dbReference type="Google" id="ProtNLM"/>
    </source>
</evidence>
<sequence length="124" mass="14647">MQLEDYFNFLAPDDIRLQGTRVGIETILFDYLFRAKTPEEIAKTYTSLTLEQVYATILYYLHNKQAVDAYMTDWLEWGDTLSESLRERMREEQRQNPNPVVEKLRKLKAEKMAIQGDGVQISHR</sequence>
<dbReference type="InterPro" id="IPR036388">
    <property type="entry name" value="WH-like_DNA-bd_sf"/>
</dbReference>
<evidence type="ECO:0000313" key="2">
    <source>
        <dbReference type="Proteomes" id="UP000222310"/>
    </source>
</evidence>
<comment type="caution">
    <text evidence="1">The sequence shown here is derived from an EMBL/GenBank/DDBJ whole genome shotgun (WGS) entry which is preliminary data.</text>
</comment>
<dbReference type="Pfam" id="PF04255">
    <property type="entry name" value="DUF433"/>
    <property type="match status" value="1"/>
</dbReference>
<accession>A0A9Q5ZC28</accession>
<dbReference type="InterPro" id="IPR009057">
    <property type="entry name" value="Homeodomain-like_sf"/>
</dbReference>
<dbReference type="RefSeq" id="WP_099071750.1">
    <property type="nucleotide sequence ID" value="NZ_LAHD01000039.1"/>
</dbReference>
<gene>
    <name evidence="1" type="ORF">VF08_15405</name>
</gene>
<dbReference type="GeneID" id="57095624"/>
<proteinExistence type="predicted"/>
<dbReference type="SUPFAM" id="SSF46689">
    <property type="entry name" value="Homeodomain-like"/>
    <property type="match status" value="1"/>
</dbReference>
<dbReference type="EMBL" id="LAHD01000039">
    <property type="protein sequence ID" value="PHK03357.1"/>
    <property type="molecule type" value="Genomic_DNA"/>
</dbReference>
<dbReference type="AlphaFoldDB" id="A0A9Q5ZC28"/>
<dbReference type="InterPro" id="IPR007367">
    <property type="entry name" value="DUF433"/>
</dbReference>
<reference evidence="1 2" key="1">
    <citation type="submission" date="2015-02" db="EMBL/GenBank/DDBJ databases">
        <title>Nostoc linckia genome annotation.</title>
        <authorList>
            <person name="Zhou Z."/>
        </authorList>
    </citation>
    <scope>NUCLEOTIDE SEQUENCE [LARGE SCALE GENOMIC DNA]</scope>
    <source>
        <strain evidence="2">z8</strain>
    </source>
</reference>
<protein>
    <recommendedName>
        <fullName evidence="3">DUF433 domain-containing protein</fullName>
    </recommendedName>
</protein>